<keyword evidence="8" id="KW-1185">Reference proteome</keyword>
<feature type="transmembrane region" description="Helical" evidence="6">
    <location>
        <begin position="160"/>
        <end position="182"/>
    </location>
</feature>
<feature type="transmembrane region" description="Helical" evidence="6">
    <location>
        <begin position="211"/>
        <end position="229"/>
    </location>
</feature>
<feature type="compositionally biased region" description="Basic and acidic residues" evidence="5">
    <location>
        <begin position="25"/>
        <end position="35"/>
    </location>
</feature>
<dbReference type="EMBL" id="CP034015">
    <property type="protein sequence ID" value="AZG71552.1"/>
    <property type="molecule type" value="Genomic_DNA"/>
</dbReference>
<dbReference type="OrthoDB" id="261587at2"/>
<dbReference type="AlphaFoldDB" id="A0A3G8LRQ7"/>
<gene>
    <name evidence="7" type="ORF">EGC82_01460</name>
</gene>
<dbReference type="RefSeq" id="WP_124729195.1">
    <property type="nucleotide sequence ID" value="NZ_CBCSKC010000015.1"/>
</dbReference>
<dbReference type="Pfam" id="PF01226">
    <property type="entry name" value="Form_Nir_trans"/>
    <property type="match status" value="1"/>
</dbReference>
<name>A0A3G8LRQ7_9GAMM</name>
<evidence type="ECO:0000256" key="3">
    <source>
        <dbReference type="ARBA" id="ARBA00022989"/>
    </source>
</evidence>
<dbReference type="GO" id="GO:0015499">
    <property type="term" value="F:formate transmembrane transporter activity"/>
    <property type="evidence" value="ECO:0007669"/>
    <property type="project" value="TreeGrafter"/>
</dbReference>
<evidence type="ECO:0000256" key="4">
    <source>
        <dbReference type="ARBA" id="ARBA00023136"/>
    </source>
</evidence>
<dbReference type="GO" id="GO:0005886">
    <property type="term" value="C:plasma membrane"/>
    <property type="evidence" value="ECO:0007669"/>
    <property type="project" value="TreeGrafter"/>
</dbReference>
<sequence length="307" mass="33391">MTQHGPVPTHNIKQSTTDDMQSSDKAVKREARENEPTQTEIALTGSERQAVVEHGSLSSLTVYSIILREGQEELERPLMSLWWSGIAAGIGISSSVLAEGIIRSNLGSDHPYLSLIESLGYTFGFVLVILARLQLFTENTITVVLPLLASTTTNRLVCTARLWAVVLGANFVGTFFTAAIFVHGGVLTEDILTAILQISRHVAELTPSETLMRGIPAGFFIAVLVWMLPSAKGSEVLVIIMFTWLIAAGEFTHVIAGSTEIFSLVLNEEMNFFTALLHHITPMLMGNIIGGTGLFAMLAYGQVKEEM</sequence>
<dbReference type="Proteomes" id="UP000278035">
    <property type="component" value="Chromosome"/>
</dbReference>
<evidence type="ECO:0000256" key="6">
    <source>
        <dbReference type="SAM" id="Phobius"/>
    </source>
</evidence>
<evidence type="ECO:0000313" key="8">
    <source>
        <dbReference type="Proteomes" id="UP000278035"/>
    </source>
</evidence>
<comment type="subcellular location">
    <subcellularLocation>
        <location evidence="1">Membrane</location>
        <topology evidence="1">Multi-pass membrane protein</topology>
    </subcellularLocation>
</comment>
<reference evidence="8" key="1">
    <citation type="submission" date="2018-11" db="EMBL/GenBank/DDBJ databases">
        <title>Shewanella sp. M2.</title>
        <authorList>
            <person name="Hwang Y.J."/>
            <person name="Hwang C.Y."/>
        </authorList>
    </citation>
    <scope>NUCLEOTIDE SEQUENCE [LARGE SCALE GENOMIC DNA]</scope>
    <source>
        <strain evidence="8">LMG 19866</strain>
    </source>
</reference>
<dbReference type="InterPro" id="IPR000292">
    <property type="entry name" value="For/NO2_transpt"/>
</dbReference>
<dbReference type="PANTHER" id="PTHR30520">
    <property type="entry name" value="FORMATE TRANSPORTER-RELATED"/>
    <property type="match status" value="1"/>
</dbReference>
<keyword evidence="4 6" id="KW-0472">Membrane</keyword>
<proteinExistence type="predicted"/>
<dbReference type="Gene3D" id="1.20.1080.10">
    <property type="entry name" value="Glycerol uptake facilitator protein"/>
    <property type="match status" value="1"/>
</dbReference>
<dbReference type="InterPro" id="IPR023271">
    <property type="entry name" value="Aquaporin-like"/>
</dbReference>
<accession>A0A3G8LRQ7</accession>
<organism evidence="7 8">
    <name type="scientific">Shewanella livingstonensis</name>
    <dbReference type="NCBI Taxonomy" id="150120"/>
    <lineage>
        <taxon>Bacteria</taxon>
        <taxon>Pseudomonadati</taxon>
        <taxon>Pseudomonadota</taxon>
        <taxon>Gammaproteobacteria</taxon>
        <taxon>Alteromonadales</taxon>
        <taxon>Shewanellaceae</taxon>
        <taxon>Shewanella</taxon>
    </lineage>
</organism>
<keyword evidence="2 6" id="KW-0812">Transmembrane</keyword>
<evidence type="ECO:0000256" key="5">
    <source>
        <dbReference type="SAM" id="MobiDB-lite"/>
    </source>
</evidence>
<dbReference type="KEGG" id="slj:EGC82_01460"/>
<feature type="transmembrane region" description="Helical" evidence="6">
    <location>
        <begin position="236"/>
        <end position="256"/>
    </location>
</feature>
<feature type="transmembrane region" description="Helical" evidence="6">
    <location>
        <begin position="276"/>
        <end position="300"/>
    </location>
</feature>
<keyword evidence="3 6" id="KW-1133">Transmembrane helix</keyword>
<feature type="compositionally biased region" description="Polar residues" evidence="5">
    <location>
        <begin position="11"/>
        <end position="24"/>
    </location>
</feature>
<dbReference type="PANTHER" id="PTHR30520:SF2">
    <property type="entry name" value="INNER MEMBRANE PROTEIN YFDC"/>
    <property type="match status" value="1"/>
</dbReference>
<protein>
    <submittedName>
        <fullName evidence="7">Formate/nitrite transporter family protein</fullName>
    </submittedName>
</protein>
<feature type="region of interest" description="Disordered" evidence="5">
    <location>
        <begin position="1"/>
        <end position="38"/>
    </location>
</feature>
<feature type="transmembrane region" description="Helical" evidence="6">
    <location>
        <begin position="81"/>
        <end position="102"/>
    </location>
</feature>
<evidence type="ECO:0000256" key="2">
    <source>
        <dbReference type="ARBA" id="ARBA00022692"/>
    </source>
</evidence>
<evidence type="ECO:0000256" key="1">
    <source>
        <dbReference type="ARBA" id="ARBA00004141"/>
    </source>
</evidence>
<evidence type="ECO:0000313" key="7">
    <source>
        <dbReference type="EMBL" id="AZG71552.1"/>
    </source>
</evidence>